<dbReference type="Pfam" id="PF13185">
    <property type="entry name" value="GAF_2"/>
    <property type="match status" value="1"/>
</dbReference>
<dbReference type="Gene3D" id="3.30.450.40">
    <property type="match status" value="1"/>
</dbReference>
<sequence length="193" mass="21763">MYEFHSADYAPDAFEVRVSELLVATAEGGDALICSAVTEVLQLLREKLHMDVVFVSEFVDGHRVFRRIEADADKRVFEEGQSHPLEYTFCQRVVDGRLPQMVKHWATDPATQGLPKLPFPLGSYLSVPVVLGDGRVYGTLCCFSFAENEELSQRDLKKLEMTAQFTARRIDEVRMREAANAAQSATLPARRDH</sequence>
<accession>A0ABU8WCL6</accession>
<dbReference type="PANTHER" id="PTHR43102:SF2">
    <property type="entry name" value="GAF DOMAIN-CONTAINING PROTEIN"/>
    <property type="match status" value="1"/>
</dbReference>
<dbReference type="RefSeq" id="WP_340340429.1">
    <property type="nucleotide sequence ID" value="NZ_JBBKZT010000001.1"/>
</dbReference>
<gene>
    <name evidence="2" type="ORF">WKW82_01215</name>
</gene>
<evidence type="ECO:0000259" key="1">
    <source>
        <dbReference type="SMART" id="SM00065"/>
    </source>
</evidence>
<dbReference type="Proteomes" id="UP001385892">
    <property type="component" value="Unassembled WGS sequence"/>
</dbReference>
<proteinExistence type="predicted"/>
<dbReference type="InterPro" id="IPR003018">
    <property type="entry name" value="GAF"/>
</dbReference>
<evidence type="ECO:0000313" key="3">
    <source>
        <dbReference type="Proteomes" id="UP001385892"/>
    </source>
</evidence>
<dbReference type="PANTHER" id="PTHR43102">
    <property type="entry name" value="SLR1143 PROTEIN"/>
    <property type="match status" value="1"/>
</dbReference>
<feature type="domain" description="GAF" evidence="1">
    <location>
        <begin position="32"/>
        <end position="180"/>
    </location>
</feature>
<keyword evidence="3" id="KW-1185">Reference proteome</keyword>
<evidence type="ECO:0000313" key="2">
    <source>
        <dbReference type="EMBL" id="MEJ8845250.1"/>
    </source>
</evidence>
<dbReference type="SUPFAM" id="SSF55781">
    <property type="entry name" value="GAF domain-like"/>
    <property type="match status" value="1"/>
</dbReference>
<name>A0ABU8WCL6_9BURK</name>
<reference evidence="2 3" key="1">
    <citation type="submission" date="2024-03" db="EMBL/GenBank/DDBJ databases">
        <title>Novel species of the genus Variovorax.</title>
        <authorList>
            <person name="Liu Q."/>
            <person name="Xin Y.-H."/>
        </authorList>
    </citation>
    <scope>NUCLEOTIDE SEQUENCE [LARGE SCALE GENOMIC DNA]</scope>
    <source>
        <strain evidence="2 3">KACC 18900</strain>
    </source>
</reference>
<dbReference type="SMART" id="SM00065">
    <property type="entry name" value="GAF"/>
    <property type="match status" value="1"/>
</dbReference>
<protein>
    <submittedName>
        <fullName evidence="2">GAF domain-containing protein</fullName>
    </submittedName>
</protein>
<dbReference type="EMBL" id="JBBKZT010000001">
    <property type="protein sequence ID" value="MEJ8845250.1"/>
    <property type="molecule type" value="Genomic_DNA"/>
</dbReference>
<dbReference type="InterPro" id="IPR029016">
    <property type="entry name" value="GAF-like_dom_sf"/>
</dbReference>
<comment type="caution">
    <text evidence="2">The sequence shown here is derived from an EMBL/GenBank/DDBJ whole genome shotgun (WGS) entry which is preliminary data.</text>
</comment>
<organism evidence="2 3">
    <name type="scientific">Variovorax rhizosphaerae</name>
    <dbReference type="NCBI Taxonomy" id="1836200"/>
    <lineage>
        <taxon>Bacteria</taxon>
        <taxon>Pseudomonadati</taxon>
        <taxon>Pseudomonadota</taxon>
        <taxon>Betaproteobacteria</taxon>
        <taxon>Burkholderiales</taxon>
        <taxon>Comamonadaceae</taxon>
        <taxon>Variovorax</taxon>
    </lineage>
</organism>